<dbReference type="GeneID" id="70177746"/>
<keyword evidence="2" id="KW-1185">Reference proteome</keyword>
<dbReference type="OrthoDB" id="3819888at2759"/>
<sequence length="287" mass="33264">MHIQKIIAPNQFPTCYNTHRPAHAWRKPSFRRRSQRSTRSWSNMAQPLSKVVLSVDLGSTSLRAALMRISGGNSTRMWQKVPNPKHLHSGRLRGFEWPIKLILNDNTPGDVDRPVWRNSNVSESHEEISAKYAILWLAECLDLREQYCVAEPLYKSVDPNLGLKLKRGLLELFCALRVEVERMCKVRRMEVTKIVLTIPSQWDKVFQDIYHGIVSDAFDGILEETRIEFVKEVEAIAHFLFRDDCYRFDGCDRPSPQEMVLFLDFGGHSMASHRIHMRVPHPRADLC</sequence>
<gene>
    <name evidence="1" type="ORF">B0I36DRAFT_130549</name>
</gene>
<evidence type="ECO:0000313" key="1">
    <source>
        <dbReference type="EMBL" id="KAH7029303.1"/>
    </source>
</evidence>
<evidence type="ECO:0000313" key="2">
    <source>
        <dbReference type="Proteomes" id="UP000756346"/>
    </source>
</evidence>
<dbReference type="Proteomes" id="UP000756346">
    <property type="component" value="Unassembled WGS sequence"/>
</dbReference>
<dbReference type="EMBL" id="JAGTJQ010000006">
    <property type="protein sequence ID" value="KAH7029303.1"/>
    <property type="molecule type" value="Genomic_DNA"/>
</dbReference>
<proteinExistence type="predicted"/>
<organism evidence="1 2">
    <name type="scientific">Microdochium trichocladiopsis</name>
    <dbReference type="NCBI Taxonomy" id="1682393"/>
    <lineage>
        <taxon>Eukaryota</taxon>
        <taxon>Fungi</taxon>
        <taxon>Dikarya</taxon>
        <taxon>Ascomycota</taxon>
        <taxon>Pezizomycotina</taxon>
        <taxon>Sordariomycetes</taxon>
        <taxon>Xylariomycetidae</taxon>
        <taxon>Xylariales</taxon>
        <taxon>Microdochiaceae</taxon>
        <taxon>Microdochium</taxon>
    </lineage>
</organism>
<accession>A0A9P9BM68</accession>
<reference evidence="1" key="1">
    <citation type="journal article" date="2021" name="Nat. Commun.">
        <title>Genetic determinants of endophytism in the Arabidopsis root mycobiome.</title>
        <authorList>
            <person name="Mesny F."/>
            <person name="Miyauchi S."/>
            <person name="Thiergart T."/>
            <person name="Pickel B."/>
            <person name="Atanasova L."/>
            <person name="Karlsson M."/>
            <person name="Huettel B."/>
            <person name="Barry K.W."/>
            <person name="Haridas S."/>
            <person name="Chen C."/>
            <person name="Bauer D."/>
            <person name="Andreopoulos W."/>
            <person name="Pangilinan J."/>
            <person name="LaButti K."/>
            <person name="Riley R."/>
            <person name="Lipzen A."/>
            <person name="Clum A."/>
            <person name="Drula E."/>
            <person name="Henrissat B."/>
            <person name="Kohler A."/>
            <person name="Grigoriev I.V."/>
            <person name="Martin F.M."/>
            <person name="Hacquard S."/>
        </authorList>
    </citation>
    <scope>NUCLEOTIDE SEQUENCE</scope>
    <source>
        <strain evidence="1">MPI-CAGE-CH-0230</strain>
    </source>
</reference>
<name>A0A9P9BM68_9PEZI</name>
<protein>
    <submittedName>
        <fullName evidence="1">Uncharacterized protein</fullName>
    </submittedName>
</protein>
<comment type="caution">
    <text evidence="1">The sequence shown here is derived from an EMBL/GenBank/DDBJ whole genome shotgun (WGS) entry which is preliminary data.</text>
</comment>
<dbReference type="AlphaFoldDB" id="A0A9P9BM68"/>
<dbReference type="RefSeq" id="XP_046011591.1">
    <property type="nucleotide sequence ID" value="XM_046148200.1"/>
</dbReference>